<evidence type="ECO:0000313" key="1">
    <source>
        <dbReference type="EMBL" id="KKL48725.1"/>
    </source>
</evidence>
<feature type="non-terminal residue" evidence="1">
    <location>
        <position position="59"/>
    </location>
</feature>
<organism evidence="1">
    <name type="scientific">marine sediment metagenome</name>
    <dbReference type="NCBI Taxonomy" id="412755"/>
    <lineage>
        <taxon>unclassified sequences</taxon>
        <taxon>metagenomes</taxon>
        <taxon>ecological metagenomes</taxon>
    </lineage>
</organism>
<gene>
    <name evidence="1" type="ORF">LCGC14_2322630</name>
</gene>
<accession>A0A0F9EUR3</accession>
<dbReference type="EMBL" id="LAZR01033215">
    <property type="protein sequence ID" value="KKL48725.1"/>
    <property type="molecule type" value="Genomic_DNA"/>
</dbReference>
<name>A0A0F9EUR3_9ZZZZ</name>
<reference evidence="1" key="1">
    <citation type="journal article" date="2015" name="Nature">
        <title>Complex archaea that bridge the gap between prokaryotes and eukaryotes.</title>
        <authorList>
            <person name="Spang A."/>
            <person name="Saw J.H."/>
            <person name="Jorgensen S.L."/>
            <person name="Zaremba-Niedzwiedzka K."/>
            <person name="Martijn J."/>
            <person name="Lind A.E."/>
            <person name="van Eijk R."/>
            <person name="Schleper C."/>
            <person name="Guy L."/>
            <person name="Ettema T.J."/>
        </authorList>
    </citation>
    <scope>NUCLEOTIDE SEQUENCE</scope>
</reference>
<dbReference type="AlphaFoldDB" id="A0A0F9EUR3"/>
<comment type="caution">
    <text evidence="1">The sequence shown here is derived from an EMBL/GenBank/DDBJ whole genome shotgun (WGS) entry which is preliminary data.</text>
</comment>
<protein>
    <submittedName>
        <fullName evidence="1">Uncharacterized protein</fullName>
    </submittedName>
</protein>
<sequence>MKIKAIWDRCKVASESKVIFALTDNEDFVTIQPYQKYLGTDEYGKRSYRDTGDMDIYPA</sequence>
<proteinExistence type="predicted"/>